<feature type="transmembrane region" description="Helical" evidence="2">
    <location>
        <begin position="125"/>
        <end position="147"/>
    </location>
</feature>
<keyword evidence="2" id="KW-0812">Transmembrane</keyword>
<feature type="transmembrane region" description="Helical" evidence="2">
    <location>
        <begin position="62"/>
        <end position="81"/>
    </location>
</feature>
<organism evidence="3 4">
    <name type="scientific">Batillaria attramentaria</name>
    <dbReference type="NCBI Taxonomy" id="370345"/>
    <lineage>
        <taxon>Eukaryota</taxon>
        <taxon>Metazoa</taxon>
        <taxon>Spiralia</taxon>
        <taxon>Lophotrochozoa</taxon>
        <taxon>Mollusca</taxon>
        <taxon>Gastropoda</taxon>
        <taxon>Caenogastropoda</taxon>
        <taxon>Sorbeoconcha</taxon>
        <taxon>Cerithioidea</taxon>
        <taxon>Batillariidae</taxon>
        <taxon>Batillaria</taxon>
    </lineage>
</organism>
<keyword evidence="4" id="KW-1185">Reference proteome</keyword>
<feature type="transmembrane region" description="Helical" evidence="2">
    <location>
        <begin position="93"/>
        <end position="113"/>
    </location>
</feature>
<reference evidence="3 4" key="1">
    <citation type="journal article" date="2023" name="Sci. Data">
        <title>Genome assembly of the Korean intertidal mud-creeper Batillaria attramentaria.</title>
        <authorList>
            <person name="Patra A.K."/>
            <person name="Ho P.T."/>
            <person name="Jun S."/>
            <person name="Lee S.J."/>
            <person name="Kim Y."/>
            <person name="Won Y.J."/>
        </authorList>
    </citation>
    <scope>NUCLEOTIDE SEQUENCE [LARGE SCALE GENOMIC DNA]</scope>
    <source>
        <strain evidence="3">Wonlab-2016</strain>
    </source>
</reference>
<evidence type="ECO:0000313" key="4">
    <source>
        <dbReference type="Proteomes" id="UP001519460"/>
    </source>
</evidence>
<feature type="compositionally biased region" description="Polar residues" evidence="1">
    <location>
        <begin position="184"/>
        <end position="193"/>
    </location>
</feature>
<evidence type="ECO:0000256" key="2">
    <source>
        <dbReference type="SAM" id="Phobius"/>
    </source>
</evidence>
<comment type="caution">
    <text evidence="3">The sequence shown here is derived from an EMBL/GenBank/DDBJ whole genome shotgun (WGS) entry which is preliminary data.</text>
</comment>
<dbReference type="AlphaFoldDB" id="A0ABD0JIN7"/>
<evidence type="ECO:0000256" key="1">
    <source>
        <dbReference type="SAM" id="MobiDB-lite"/>
    </source>
</evidence>
<name>A0ABD0JIN7_9CAEN</name>
<dbReference type="Proteomes" id="UP001519460">
    <property type="component" value="Unassembled WGS sequence"/>
</dbReference>
<keyword evidence="2" id="KW-1133">Transmembrane helix</keyword>
<keyword evidence="2" id="KW-0472">Membrane</keyword>
<evidence type="ECO:0000313" key="3">
    <source>
        <dbReference type="EMBL" id="KAK7474600.1"/>
    </source>
</evidence>
<proteinExistence type="predicted"/>
<dbReference type="EMBL" id="JACVVK020000432">
    <property type="protein sequence ID" value="KAK7474600.1"/>
    <property type="molecule type" value="Genomic_DNA"/>
</dbReference>
<feature type="compositionally biased region" description="Basic and acidic residues" evidence="1">
    <location>
        <begin position="165"/>
        <end position="183"/>
    </location>
</feature>
<gene>
    <name evidence="3" type="ORF">BaRGS_00034184</name>
</gene>
<sequence length="193" mass="21848">MWFGSGEKEEEQEQKADKFCFARSPNIDTWSTFFANSTLNNAHDMESVSSLLFIAKAFETPAIVSSFVSIVLYFIKILLLVKKPHVKRLHLKAAYLTFGAIAGFAAVVGIIIFCVMLDKENYKLLWAPYLNCAGGGLYIFFGVGGYLSWRNSALEDMDDDRSEYEKEFSDHKTSHRPFLDRSVSKQSQRSDAV</sequence>
<protein>
    <submittedName>
        <fullName evidence="3">Uncharacterized protein</fullName>
    </submittedName>
</protein>
<feature type="region of interest" description="Disordered" evidence="1">
    <location>
        <begin position="165"/>
        <end position="193"/>
    </location>
</feature>
<accession>A0ABD0JIN7</accession>